<dbReference type="AlphaFoldDB" id="A0A8J2NZ26"/>
<sequence>MEKILFTFWLLTLVTVNGHRTSLNLERSYKERDKEYSGLPVIEKYWGAYGYINELSQTDLLPSLSKREYYGLDTADYTESREGNGEGVKKPVAMKKLLPFTSMLQQLRSAVDTGLISQLADKY</sequence>
<evidence type="ECO:0000313" key="3">
    <source>
        <dbReference type="Proteomes" id="UP000708208"/>
    </source>
</evidence>
<feature type="chain" id="PRO_5035276892" evidence="1">
    <location>
        <begin position="19"/>
        <end position="123"/>
    </location>
</feature>
<comment type="caution">
    <text evidence="2">The sequence shown here is derived from an EMBL/GenBank/DDBJ whole genome shotgun (WGS) entry which is preliminary data.</text>
</comment>
<proteinExistence type="predicted"/>
<keyword evidence="3" id="KW-1185">Reference proteome</keyword>
<evidence type="ECO:0000256" key="1">
    <source>
        <dbReference type="SAM" id="SignalP"/>
    </source>
</evidence>
<dbReference type="EMBL" id="CAJVCH010062860">
    <property type="protein sequence ID" value="CAG7719610.1"/>
    <property type="molecule type" value="Genomic_DNA"/>
</dbReference>
<dbReference type="Proteomes" id="UP000708208">
    <property type="component" value="Unassembled WGS sequence"/>
</dbReference>
<protein>
    <submittedName>
        <fullName evidence="2">Uncharacterized protein</fullName>
    </submittedName>
</protein>
<evidence type="ECO:0000313" key="2">
    <source>
        <dbReference type="EMBL" id="CAG7719610.1"/>
    </source>
</evidence>
<gene>
    <name evidence="2" type="ORF">AFUS01_LOCUS8926</name>
</gene>
<name>A0A8J2NZ26_9HEXA</name>
<reference evidence="2" key="1">
    <citation type="submission" date="2021-06" db="EMBL/GenBank/DDBJ databases">
        <authorList>
            <person name="Hodson N. C."/>
            <person name="Mongue J. A."/>
            <person name="Jaron S. K."/>
        </authorList>
    </citation>
    <scope>NUCLEOTIDE SEQUENCE</scope>
</reference>
<organism evidence="2 3">
    <name type="scientific">Allacma fusca</name>
    <dbReference type="NCBI Taxonomy" id="39272"/>
    <lineage>
        <taxon>Eukaryota</taxon>
        <taxon>Metazoa</taxon>
        <taxon>Ecdysozoa</taxon>
        <taxon>Arthropoda</taxon>
        <taxon>Hexapoda</taxon>
        <taxon>Collembola</taxon>
        <taxon>Symphypleona</taxon>
        <taxon>Sminthuridae</taxon>
        <taxon>Allacma</taxon>
    </lineage>
</organism>
<keyword evidence="1" id="KW-0732">Signal</keyword>
<feature type="signal peptide" evidence="1">
    <location>
        <begin position="1"/>
        <end position="18"/>
    </location>
</feature>
<accession>A0A8J2NZ26</accession>